<dbReference type="EMBL" id="BFAD01000003">
    <property type="protein sequence ID" value="GBE80311.1"/>
    <property type="molecule type" value="Genomic_DNA"/>
</dbReference>
<comment type="caution">
    <text evidence="1">The sequence shown here is derived from an EMBL/GenBank/DDBJ whole genome shotgun (WGS) entry which is preliminary data.</text>
</comment>
<protein>
    <submittedName>
        <fullName evidence="1">Uncharacterized protein</fullName>
    </submittedName>
</protein>
<dbReference type="OrthoDB" id="5410365at2759"/>
<dbReference type="GeneID" id="38777228"/>
<sequence length="342" mass="36851">MALPTFFLFPSGLKSEDAKIGRIVANPLLPRESYVPEDPSPFIPDDLVHETSQRSVHSLLESVKKVEFRSALSKLFHAKYSKSGREHTTIDSALSRTVVLRNAENVLPELLKDEAIRAWITRQGSTKLYLPTGIKLFVDAYVSTGEGSDMDASAAATIPVVEIIAAAAPASLPSTGAGDIAIAGSRRGHAFSKTKFTAMGETIFAVEYRQLKNYRRRFLGYDFEGSRLGSGRTFQCAVTPLPVDKDEAGRAGRRIGEAASAAVAITGEELMSEIGVSVGKGINFTDVARNGFKVEDNEVLEEVDNLLTLAVDDFGPNIGGVYAVEGKGHEIWFLGADKGQAV</sequence>
<name>A0A401GDU8_9APHY</name>
<dbReference type="Proteomes" id="UP000287166">
    <property type="component" value="Unassembled WGS sequence"/>
</dbReference>
<proteinExistence type="predicted"/>
<gene>
    <name evidence="1" type="ORF">SCP_0300260</name>
</gene>
<dbReference type="RefSeq" id="XP_027611224.1">
    <property type="nucleotide sequence ID" value="XM_027755423.1"/>
</dbReference>
<accession>A0A401GDU8</accession>
<reference evidence="1 2" key="1">
    <citation type="journal article" date="2018" name="Sci. Rep.">
        <title>Genome sequence of the cauliflower mushroom Sparassis crispa (Hanabiratake) and its association with beneficial usage.</title>
        <authorList>
            <person name="Kiyama R."/>
            <person name="Furutani Y."/>
            <person name="Kawaguchi K."/>
            <person name="Nakanishi T."/>
        </authorList>
    </citation>
    <scope>NUCLEOTIDE SEQUENCE [LARGE SCALE GENOMIC DNA]</scope>
</reference>
<organism evidence="1 2">
    <name type="scientific">Sparassis crispa</name>
    <dbReference type="NCBI Taxonomy" id="139825"/>
    <lineage>
        <taxon>Eukaryota</taxon>
        <taxon>Fungi</taxon>
        <taxon>Dikarya</taxon>
        <taxon>Basidiomycota</taxon>
        <taxon>Agaricomycotina</taxon>
        <taxon>Agaricomycetes</taxon>
        <taxon>Polyporales</taxon>
        <taxon>Sparassidaceae</taxon>
        <taxon>Sparassis</taxon>
    </lineage>
</organism>
<evidence type="ECO:0000313" key="2">
    <source>
        <dbReference type="Proteomes" id="UP000287166"/>
    </source>
</evidence>
<keyword evidence="2" id="KW-1185">Reference proteome</keyword>
<evidence type="ECO:0000313" key="1">
    <source>
        <dbReference type="EMBL" id="GBE80311.1"/>
    </source>
</evidence>
<dbReference type="InParanoid" id="A0A401GDU8"/>
<dbReference type="AlphaFoldDB" id="A0A401GDU8"/>